<proteinExistence type="predicted"/>
<organism evidence="3 4">
    <name type="scientific">Enterococcus sulfureus ATCC 49903</name>
    <dbReference type="NCBI Taxonomy" id="1140003"/>
    <lineage>
        <taxon>Bacteria</taxon>
        <taxon>Bacillati</taxon>
        <taxon>Bacillota</taxon>
        <taxon>Bacilli</taxon>
        <taxon>Lactobacillales</taxon>
        <taxon>Enterococcaceae</taxon>
        <taxon>Enterococcus</taxon>
    </lineage>
</organism>
<dbReference type="OrthoDB" id="5870696at2"/>
<dbReference type="PANTHER" id="PTHR11934">
    <property type="entry name" value="RIBOSE-5-PHOSPHATE ISOMERASE"/>
    <property type="match status" value="1"/>
</dbReference>
<dbReference type="NCBIfam" id="TIGR00021">
    <property type="entry name" value="rpiA"/>
    <property type="match status" value="1"/>
</dbReference>
<dbReference type="PATRIC" id="fig|1140003.3.peg.1676"/>
<sequence>MKKRCAAIAFKKIHPHMVIGLGGGSTIGFLVDMIKEAQLDIQIVTPSEKTKQHCLEAGLTVLDPSFVATIDLAFDGCDEVDQDLQVLKSMGGIHTEEKIIAKMAKEYIVLVDESKVSSTLSFRVPITLEVVREALTSVLSNLSAKGDVTPRMSQTSDAYTFTSRGTILVEFTPNDKHSLKEWNTYLLMLPGIVDTSLFYNIATRAIVVTKASDYELTGGRKHV</sequence>
<keyword evidence="4" id="KW-1185">Reference proteome</keyword>
<dbReference type="RefSeq" id="WP_016186175.1">
    <property type="nucleotide sequence ID" value="NZ_ASWO01000003.1"/>
</dbReference>
<protein>
    <recommendedName>
        <fullName evidence="2">Ribose 5-phosphate isomerase A</fullName>
        <ecNumber evidence="2">5.3.1.6</ecNumber>
    </recommendedName>
</protein>
<dbReference type="Gene3D" id="3.30.70.260">
    <property type="match status" value="1"/>
</dbReference>
<evidence type="ECO:0000313" key="3">
    <source>
        <dbReference type="EMBL" id="EOT86099.1"/>
    </source>
</evidence>
<accession>S0NXM0</accession>
<dbReference type="SUPFAM" id="SSF100950">
    <property type="entry name" value="NagB/RpiA/CoA transferase-like"/>
    <property type="match status" value="1"/>
</dbReference>
<dbReference type="AlphaFoldDB" id="S0NXM0"/>
<dbReference type="GO" id="GO:0009052">
    <property type="term" value="P:pentose-phosphate shunt, non-oxidative branch"/>
    <property type="evidence" value="ECO:0007669"/>
    <property type="project" value="InterPro"/>
</dbReference>
<dbReference type="PANTHER" id="PTHR11934:SF0">
    <property type="entry name" value="RIBOSE-5-PHOSPHATE ISOMERASE"/>
    <property type="match status" value="1"/>
</dbReference>
<dbReference type="Proteomes" id="UP000015961">
    <property type="component" value="Unassembled WGS sequence"/>
</dbReference>
<dbReference type="InterPro" id="IPR004788">
    <property type="entry name" value="Ribose5P_isomerase_type_A"/>
</dbReference>
<dbReference type="STRING" id="1140003.OMY_01738"/>
<dbReference type="InterPro" id="IPR037171">
    <property type="entry name" value="NagB/RpiA_transferase-like"/>
</dbReference>
<reference evidence="3 4" key="1">
    <citation type="submission" date="2013-03" db="EMBL/GenBank/DDBJ databases">
        <title>The Genome Sequence of Enterococcus sulfureus ATCC_49903 (PacBio/Illumina hybrid assembly).</title>
        <authorList>
            <consortium name="The Broad Institute Genomics Platform"/>
            <consortium name="The Broad Institute Genome Sequencing Center for Infectious Disease"/>
            <person name="Earl A."/>
            <person name="Russ C."/>
            <person name="Gilmore M."/>
            <person name="Surin D."/>
            <person name="Walker B."/>
            <person name="Young S."/>
            <person name="Zeng Q."/>
            <person name="Gargeya S."/>
            <person name="Fitzgerald M."/>
            <person name="Haas B."/>
            <person name="Abouelleil A."/>
            <person name="Allen A.W."/>
            <person name="Alvarado L."/>
            <person name="Arachchi H.M."/>
            <person name="Berlin A.M."/>
            <person name="Chapman S.B."/>
            <person name="Gainer-Dewar J."/>
            <person name="Goldberg J."/>
            <person name="Griggs A."/>
            <person name="Gujja S."/>
            <person name="Hansen M."/>
            <person name="Howarth C."/>
            <person name="Imamovic A."/>
            <person name="Ireland A."/>
            <person name="Larimer J."/>
            <person name="McCowan C."/>
            <person name="Murphy C."/>
            <person name="Pearson M."/>
            <person name="Poon T.W."/>
            <person name="Priest M."/>
            <person name="Roberts A."/>
            <person name="Saif S."/>
            <person name="Shea T."/>
            <person name="Sisk P."/>
            <person name="Sykes S."/>
            <person name="Wortman J."/>
            <person name="Nusbaum C."/>
            <person name="Birren B."/>
        </authorList>
    </citation>
    <scope>NUCLEOTIDE SEQUENCE [LARGE SCALE GENOMIC DNA]</scope>
    <source>
        <strain evidence="3 4">ATCC 49903</strain>
    </source>
</reference>
<gene>
    <name evidence="3" type="ORF">I573_00852</name>
</gene>
<name>S0NXM0_9ENTE</name>
<dbReference type="GO" id="GO:0006014">
    <property type="term" value="P:D-ribose metabolic process"/>
    <property type="evidence" value="ECO:0007669"/>
    <property type="project" value="TreeGrafter"/>
</dbReference>
<dbReference type="GO" id="GO:0005737">
    <property type="term" value="C:cytoplasm"/>
    <property type="evidence" value="ECO:0007669"/>
    <property type="project" value="TreeGrafter"/>
</dbReference>
<dbReference type="eggNOG" id="COG0120">
    <property type="taxonomic scope" value="Bacteria"/>
</dbReference>
<dbReference type="CDD" id="cd01398">
    <property type="entry name" value="RPI_A"/>
    <property type="match status" value="1"/>
</dbReference>
<dbReference type="GO" id="GO:0004751">
    <property type="term" value="F:ribose-5-phosphate isomerase activity"/>
    <property type="evidence" value="ECO:0007669"/>
    <property type="project" value="UniProtKB-UniRule"/>
</dbReference>
<keyword evidence="1 3" id="KW-0413">Isomerase</keyword>
<comment type="caution">
    <text evidence="3">The sequence shown here is derived from an EMBL/GenBank/DDBJ whole genome shotgun (WGS) entry which is preliminary data.</text>
</comment>
<dbReference type="EMBL" id="ASWO01000003">
    <property type="protein sequence ID" value="EOT86099.1"/>
    <property type="molecule type" value="Genomic_DNA"/>
</dbReference>
<dbReference type="SUPFAM" id="SSF75445">
    <property type="entry name" value="D-ribose-5-phosphate isomerase (RpiA), lid domain"/>
    <property type="match status" value="1"/>
</dbReference>
<dbReference type="Gene3D" id="3.40.50.1360">
    <property type="match status" value="1"/>
</dbReference>
<dbReference type="Pfam" id="PF06026">
    <property type="entry name" value="Rib_5-P_isom_A"/>
    <property type="match status" value="1"/>
</dbReference>
<dbReference type="EC" id="5.3.1.6" evidence="2"/>
<evidence type="ECO:0000313" key="4">
    <source>
        <dbReference type="Proteomes" id="UP000015961"/>
    </source>
</evidence>
<evidence type="ECO:0000256" key="2">
    <source>
        <dbReference type="NCBIfam" id="TIGR00021"/>
    </source>
</evidence>
<evidence type="ECO:0000256" key="1">
    <source>
        <dbReference type="ARBA" id="ARBA00023235"/>
    </source>
</evidence>